<keyword evidence="3 4" id="KW-0472">Membrane</keyword>
<dbReference type="PANTHER" id="PTHR23518">
    <property type="entry name" value="C-METHYLTRANSFERASE"/>
    <property type="match status" value="1"/>
</dbReference>
<evidence type="ECO:0000256" key="2">
    <source>
        <dbReference type="ARBA" id="ARBA00022989"/>
    </source>
</evidence>
<dbReference type="InterPro" id="IPR011701">
    <property type="entry name" value="MFS"/>
</dbReference>
<dbReference type="EMBL" id="AP024233">
    <property type="protein sequence ID" value="BCO09487.1"/>
    <property type="molecule type" value="Genomic_DNA"/>
</dbReference>
<evidence type="ECO:0000313" key="7">
    <source>
        <dbReference type="Proteomes" id="UP001063350"/>
    </source>
</evidence>
<reference evidence="6" key="1">
    <citation type="submission" date="2020-12" db="EMBL/GenBank/DDBJ databases">
        <title>Desulfobium dissulfuricans gen. nov., sp. nov., a novel mesophilic, sulfate-reducing bacterium isolated from a deep-sea hydrothermal vent.</title>
        <authorList>
            <person name="Hashimoto Y."/>
            <person name="Tame A."/>
            <person name="Sawayama S."/>
            <person name="Miyazaki J."/>
            <person name="Takai K."/>
            <person name="Nakagawa S."/>
        </authorList>
    </citation>
    <scope>NUCLEOTIDE SEQUENCE</scope>
    <source>
        <strain evidence="6">GF1</strain>
    </source>
</reference>
<accession>A0A915U5T9</accession>
<keyword evidence="7" id="KW-1185">Reference proteome</keyword>
<dbReference type="SUPFAM" id="SSF103473">
    <property type="entry name" value="MFS general substrate transporter"/>
    <property type="match status" value="1"/>
</dbReference>
<sequence length="395" mass="42173">MKTGFLPRTVIIFGLVSFLNDTASEMITPLLPLFLTATLGAGPAVVGLVEGVAEATASLLKLYSGRMADRGWNHKRLVLGGYSVSNTARPLIGLALGWGWVLVLRFLDRVGKGLRTSPRDALIAGSIDAARRGRAFGFHRALDNAGSMLGPLCAWLLLRSGMGMQHVFFWSLVPGILVIALLYFGLEDTPAAGRPTRLPPLRWSVLDQRLRGMILAAGGLALASAPEAFLVLWASDQGLQVAWVPLLWAAASAVKAVVAGPAGCLSDRFGRLAVLLVGWSLRIVLLLALAWSCGLTNQIIVWMLFLGYAAALASTEGAERALVGDFARSRERATAFGLYHMVVGLAALPGALLFGTVWQIFGSAQAFLLDALIAAGSIVLLVAVQKEQRLRVQRR</sequence>
<dbReference type="Proteomes" id="UP001063350">
    <property type="component" value="Chromosome"/>
</dbReference>
<keyword evidence="1 4" id="KW-0812">Transmembrane</keyword>
<feature type="domain" description="Major facilitator superfamily (MFS) profile" evidence="5">
    <location>
        <begin position="9"/>
        <end position="389"/>
    </location>
</feature>
<feature type="transmembrane region" description="Helical" evidence="4">
    <location>
        <begin position="272"/>
        <end position="291"/>
    </location>
</feature>
<protein>
    <submittedName>
        <fullName evidence="6">MFS transporter</fullName>
    </submittedName>
</protein>
<feature type="transmembrane region" description="Helical" evidence="4">
    <location>
        <begin position="167"/>
        <end position="186"/>
    </location>
</feature>
<feature type="transmembrane region" description="Helical" evidence="4">
    <location>
        <begin position="246"/>
        <end position="265"/>
    </location>
</feature>
<evidence type="ECO:0000256" key="4">
    <source>
        <dbReference type="SAM" id="Phobius"/>
    </source>
</evidence>
<name>A0A915U5T9_9BACT</name>
<dbReference type="InterPro" id="IPR036259">
    <property type="entry name" value="MFS_trans_sf"/>
</dbReference>
<feature type="transmembrane region" description="Helical" evidence="4">
    <location>
        <begin position="336"/>
        <end position="361"/>
    </location>
</feature>
<keyword evidence="2 4" id="KW-1133">Transmembrane helix</keyword>
<dbReference type="RefSeq" id="WP_267926232.1">
    <property type="nucleotide sequence ID" value="NZ_AP024233.1"/>
</dbReference>
<evidence type="ECO:0000256" key="3">
    <source>
        <dbReference type="ARBA" id="ARBA00023136"/>
    </source>
</evidence>
<evidence type="ECO:0000313" key="6">
    <source>
        <dbReference type="EMBL" id="BCO09487.1"/>
    </source>
</evidence>
<dbReference type="Gene3D" id="1.20.1250.20">
    <property type="entry name" value="MFS general substrate transporter like domains"/>
    <property type="match status" value="2"/>
</dbReference>
<dbReference type="InterPro" id="IPR020846">
    <property type="entry name" value="MFS_dom"/>
</dbReference>
<gene>
    <name evidence="6" type="ORF">GF1_18630</name>
</gene>
<dbReference type="PROSITE" id="PS50850">
    <property type="entry name" value="MFS"/>
    <property type="match status" value="1"/>
</dbReference>
<feature type="transmembrane region" description="Helical" evidence="4">
    <location>
        <begin position="367"/>
        <end position="385"/>
    </location>
</feature>
<evidence type="ECO:0000256" key="1">
    <source>
        <dbReference type="ARBA" id="ARBA00022692"/>
    </source>
</evidence>
<dbReference type="GO" id="GO:0022857">
    <property type="term" value="F:transmembrane transporter activity"/>
    <property type="evidence" value="ECO:0007669"/>
    <property type="project" value="InterPro"/>
</dbReference>
<organism evidence="6 7">
    <name type="scientific">Desulfolithobacter dissulfuricans</name>
    <dbReference type="NCBI Taxonomy" id="2795293"/>
    <lineage>
        <taxon>Bacteria</taxon>
        <taxon>Pseudomonadati</taxon>
        <taxon>Thermodesulfobacteriota</taxon>
        <taxon>Desulfobulbia</taxon>
        <taxon>Desulfobulbales</taxon>
        <taxon>Desulfobulbaceae</taxon>
        <taxon>Desulfolithobacter</taxon>
    </lineage>
</organism>
<dbReference type="CDD" id="cd17370">
    <property type="entry name" value="MFS_MJ1317_like"/>
    <property type="match status" value="1"/>
</dbReference>
<evidence type="ECO:0000259" key="5">
    <source>
        <dbReference type="PROSITE" id="PS50850"/>
    </source>
</evidence>
<dbReference type="KEGG" id="ddu:GF1_18630"/>
<dbReference type="Pfam" id="PF07690">
    <property type="entry name" value="MFS_1"/>
    <property type="match status" value="1"/>
</dbReference>
<feature type="transmembrane region" description="Helical" evidence="4">
    <location>
        <begin position="88"/>
        <end position="107"/>
    </location>
</feature>
<proteinExistence type="predicted"/>
<dbReference type="AlphaFoldDB" id="A0A915U5T9"/>
<feature type="transmembrane region" description="Helical" evidence="4">
    <location>
        <begin position="212"/>
        <end position="234"/>
    </location>
</feature>
<dbReference type="PANTHER" id="PTHR23518:SF2">
    <property type="entry name" value="MAJOR FACILITATOR SUPERFAMILY TRANSPORTER"/>
    <property type="match status" value="1"/>
</dbReference>